<name>A0A2V2MVQ9_9EURY</name>
<reference evidence="1 2" key="1">
    <citation type="submission" date="2018-05" db="EMBL/GenBank/DDBJ databases">
        <title>Draft genome of Methanospirillum stamsii Pt1.</title>
        <authorList>
            <person name="Dueholm M.S."/>
            <person name="Nielsen P.H."/>
            <person name="Bakmann L.F."/>
            <person name="Otzen D.E."/>
        </authorList>
    </citation>
    <scope>NUCLEOTIDE SEQUENCE [LARGE SCALE GENOMIC DNA]</scope>
    <source>
        <strain evidence="1 2">Pt1</strain>
    </source>
</reference>
<dbReference type="OrthoDB" id="117016at2157"/>
<dbReference type="Proteomes" id="UP000245934">
    <property type="component" value="Unassembled WGS sequence"/>
</dbReference>
<gene>
    <name evidence="1" type="ORF">DLD82_18065</name>
</gene>
<evidence type="ECO:0000313" key="1">
    <source>
        <dbReference type="EMBL" id="PWR69476.1"/>
    </source>
</evidence>
<dbReference type="Pfam" id="PF09932">
    <property type="entry name" value="DUF2164"/>
    <property type="match status" value="1"/>
</dbReference>
<organism evidence="1 2">
    <name type="scientific">Methanospirillum stamsii</name>
    <dbReference type="NCBI Taxonomy" id="1277351"/>
    <lineage>
        <taxon>Archaea</taxon>
        <taxon>Methanobacteriati</taxon>
        <taxon>Methanobacteriota</taxon>
        <taxon>Stenosarchaea group</taxon>
        <taxon>Methanomicrobia</taxon>
        <taxon>Methanomicrobiales</taxon>
        <taxon>Methanospirillaceae</taxon>
        <taxon>Methanospirillum</taxon>
    </lineage>
</organism>
<dbReference type="AlphaFoldDB" id="A0A2V2MVQ9"/>
<keyword evidence="2" id="KW-1185">Reference proteome</keyword>
<proteinExistence type="predicted"/>
<dbReference type="RefSeq" id="WP_109942523.1">
    <property type="nucleotide sequence ID" value="NZ_CP176366.1"/>
</dbReference>
<dbReference type="GeneID" id="97610016"/>
<dbReference type="InterPro" id="IPR018680">
    <property type="entry name" value="DUF2164"/>
</dbReference>
<dbReference type="EMBL" id="QGMZ01000083">
    <property type="protein sequence ID" value="PWR69476.1"/>
    <property type="molecule type" value="Genomic_DNA"/>
</dbReference>
<accession>A0A2V2MVQ9</accession>
<protein>
    <submittedName>
        <fullName evidence="1">DUF2164 domain-containing protein</fullName>
    </submittedName>
</protein>
<comment type="caution">
    <text evidence="1">The sequence shown here is derived from an EMBL/GenBank/DDBJ whole genome shotgun (WGS) entry which is preliminary data.</text>
</comment>
<sequence length="77" mass="9059">MRHTDAFTLTKERRQDLISEIKDFFMTEREEELGDLAAGMILDFFMKKLAPEIYNQGIYDAHRYIAESAEDLLSLQK</sequence>
<evidence type="ECO:0000313" key="2">
    <source>
        <dbReference type="Proteomes" id="UP000245934"/>
    </source>
</evidence>